<evidence type="ECO:0000313" key="2">
    <source>
        <dbReference type="EMBL" id="KAJ1523553.1"/>
    </source>
</evidence>
<name>A0AAV7XFP3_9NEOP</name>
<comment type="caution">
    <text evidence="2">The sequence shown here is derived from an EMBL/GenBank/DDBJ whole genome shotgun (WGS) entry which is preliminary data.</text>
</comment>
<protein>
    <submittedName>
        <fullName evidence="2">Uncharacterized protein</fullName>
    </submittedName>
</protein>
<dbReference type="Proteomes" id="UP001075354">
    <property type="component" value="Chromosome 10"/>
</dbReference>
<reference evidence="2" key="1">
    <citation type="submission" date="2022-12" db="EMBL/GenBank/DDBJ databases">
        <title>Chromosome-level genome assembly of the bean flower thrips Megalurothrips usitatus.</title>
        <authorList>
            <person name="Ma L."/>
            <person name="Liu Q."/>
            <person name="Li H."/>
            <person name="Cai W."/>
        </authorList>
    </citation>
    <scope>NUCLEOTIDE SEQUENCE</scope>
    <source>
        <strain evidence="2">Cailab_2022a</strain>
    </source>
</reference>
<organism evidence="2 3">
    <name type="scientific">Megalurothrips usitatus</name>
    <name type="common">bean blossom thrips</name>
    <dbReference type="NCBI Taxonomy" id="439358"/>
    <lineage>
        <taxon>Eukaryota</taxon>
        <taxon>Metazoa</taxon>
        <taxon>Ecdysozoa</taxon>
        <taxon>Arthropoda</taxon>
        <taxon>Hexapoda</taxon>
        <taxon>Insecta</taxon>
        <taxon>Pterygota</taxon>
        <taxon>Neoptera</taxon>
        <taxon>Paraneoptera</taxon>
        <taxon>Thysanoptera</taxon>
        <taxon>Terebrantia</taxon>
        <taxon>Thripoidea</taxon>
        <taxon>Thripidae</taxon>
        <taxon>Megalurothrips</taxon>
    </lineage>
</organism>
<sequence length="103" mass="10893">MAAPGRARSHALAVLLAAALAAALLAAAHGYDPEDEGLTTILPPAGQFEAFYPRQAFGQPSGSARSPHAHGSYYAHRHAALVDAPNAAAYGFRFDGKRRFNYD</sequence>
<keyword evidence="1" id="KW-0732">Signal</keyword>
<feature type="signal peptide" evidence="1">
    <location>
        <begin position="1"/>
        <end position="30"/>
    </location>
</feature>
<keyword evidence="3" id="KW-1185">Reference proteome</keyword>
<gene>
    <name evidence="2" type="ORF">ONE63_001401</name>
</gene>
<evidence type="ECO:0000313" key="3">
    <source>
        <dbReference type="Proteomes" id="UP001075354"/>
    </source>
</evidence>
<evidence type="ECO:0000256" key="1">
    <source>
        <dbReference type="SAM" id="SignalP"/>
    </source>
</evidence>
<feature type="chain" id="PRO_5043911093" evidence="1">
    <location>
        <begin position="31"/>
        <end position="103"/>
    </location>
</feature>
<dbReference type="AlphaFoldDB" id="A0AAV7XFP3"/>
<accession>A0AAV7XFP3</accession>
<dbReference type="EMBL" id="JAPTSV010000010">
    <property type="protein sequence ID" value="KAJ1523553.1"/>
    <property type="molecule type" value="Genomic_DNA"/>
</dbReference>
<proteinExistence type="predicted"/>